<feature type="transmembrane region" description="Helical" evidence="1">
    <location>
        <begin position="98"/>
        <end position="118"/>
    </location>
</feature>
<dbReference type="Proteomes" id="UP001074446">
    <property type="component" value="Unassembled WGS sequence"/>
</dbReference>
<feature type="transmembrane region" description="Helical" evidence="1">
    <location>
        <begin position="124"/>
        <end position="145"/>
    </location>
</feature>
<evidence type="ECO:0000256" key="1">
    <source>
        <dbReference type="SAM" id="Phobius"/>
    </source>
</evidence>
<feature type="transmembrane region" description="Helical" evidence="1">
    <location>
        <begin position="37"/>
        <end position="62"/>
    </location>
</feature>
<evidence type="ECO:0000313" key="3">
    <source>
        <dbReference type="EMBL" id="MCZ3371893.1"/>
    </source>
</evidence>
<dbReference type="EMBL" id="JAPVER010000020">
    <property type="protein sequence ID" value="MCZ3366385.1"/>
    <property type="molecule type" value="Genomic_DNA"/>
</dbReference>
<dbReference type="Pfam" id="PF13787">
    <property type="entry name" value="HXXEE"/>
    <property type="match status" value="1"/>
</dbReference>
<dbReference type="AlphaFoldDB" id="A0A9E5DM69"/>
<reference evidence="2" key="1">
    <citation type="submission" date="2022-12" db="EMBL/GenBank/DDBJ databases">
        <title>Reclassification of two methanogenic archaea species isolated from the Kolyma lowland permafrost.</title>
        <authorList>
            <person name="Trubitsyn V.E."/>
            <person name="Rivkina E.M."/>
            <person name="Shcherbakova V.A."/>
        </authorList>
    </citation>
    <scope>NUCLEOTIDE SEQUENCE</scope>
    <source>
        <strain evidence="2">M2</strain>
        <strain evidence="3">MK4</strain>
    </source>
</reference>
<evidence type="ECO:0000313" key="2">
    <source>
        <dbReference type="EMBL" id="MCZ3366385.1"/>
    </source>
</evidence>
<keyword evidence="1" id="KW-0812">Transmembrane</keyword>
<dbReference type="EMBL" id="JAPVES010000029">
    <property type="protein sequence ID" value="MCZ3371893.1"/>
    <property type="molecule type" value="Genomic_DNA"/>
</dbReference>
<dbReference type="Proteomes" id="UP001068021">
    <property type="component" value="Unassembled WGS sequence"/>
</dbReference>
<keyword evidence="1" id="KW-0472">Membrane</keyword>
<dbReference type="RefSeq" id="WP_048082936.1">
    <property type="nucleotide sequence ID" value="NZ_JAPVER010000020.1"/>
</dbReference>
<comment type="caution">
    <text evidence="2">The sequence shown here is derived from an EMBL/GenBank/DDBJ whole genome shotgun (WGS) entry which is preliminary data.</text>
</comment>
<evidence type="ECO:0000313" key="4">
    <source>
        <dbReference type="Proteomes" id="UP001068021"/>
    </source>
</evidence>
<proteinExistence type="predicted"/>
<gene>
    <name evidence="3" type="ORF">O3H35_04550</name>
    <name evidence="2" type="ORF">O3H54_10885</name>
</gene>
<accession>A0A9E5DM69</accession>
<dbReference type="InterPro" id="IPR025671">
    <property type="entry name" value="HXXEE"/>
</dbReference>
<protein>
    <submittedName>
        <fullName evidence="2">HXXEE domain-containing protein</fullName>
    </submittedName>
</protein>
<keyword evidence="1" id="KW-1133">Transmembrane helix</keyword>
<keyword evidence="4" id="KW-1185">Reference proteome</keyword>
<sequence length="153" mass="17092">MDLNMLWLVPVAYFIHILEESPRFVPWAKKYLGAPETFGQFVLGNVIFMVYVLISVSLAIFYTSQWTLVLGLAAAAWIFSNFLIHAGYTLYTGEYSPGVVTASAVYAPVSVYICYSFWGSGMLNALDFILAIVIGFAVMYVPTFIQMKKNGKL</sequence>
<organism evidence="2 4">
    <name type="scientific">Methanobacterium veterum</name>
    <dbReference type="NCBI Taxonomy" id="408577"/>
    <lineage>
        <taxon>Archaea</taxon>
        <taxon>Methanobacteriati</taxon>
        <taxon>Methanobacteriota</taxon>
        <taxon>Methanomada group</taxon>
        <taxon>Methanobacteria</taxon>
        <taxon>Methanobacteriales</taxon>
        <taxon>Methanobacteriaceae</taxon>
        <taxon>Methanobacterium</taxon>
    </lineage>
</organism>
<name>A0A9E5DM69_9EURY</name>
<feature type="transmembrane region" description="Helical" evidence="1">
    <location>
        <begin position="68"/>
        <end position="91"/>
    </location>
</feature>